<feature type="compositionally biased region" description="Basic and acidic residues" evidence="1">
    <location>
        <begin position="104"/>
        <end position="122"/>
    </location>
</feature>
<protein>
    <submittedName>
        <fullName evidence="2">Uncharacterized protein</fullName>
    </submittedName>
</protein>
<gene>
    <name evidence="2" type="ORF">QQF64_016487</name>
</gene>
<feature type="region of interest" description="Disordered" evidence="1">
    <location>
        <begin position="104"/>
        <end position="134"/>
    </location>
</feature>
<dbReference type="Proteomes" id="UP001558613">
    <property type="component" value="Unassembled WGS sequence"/>
</dbReference>
<organism evidence="2 3">
    <name type="scientific">Cirrhinus molitorella</name>
    <name type="common">mud carp</name>
    <dbReference type="NCBI Taxonomy" id="172907"/>
    <lineage>
        <taxon>Eukaryota</taxon>
        <taxon>Metazoa</taxon>
        <taxon>Chordata</taxon>
        <taxon>Craniata</taxon>
        <taxon>Vertebrata</taxon>
        <taxon>Euteleostomi</taxon>
        <taxon>Actinopterygii</taxon>
        <taxon>Neopterygii</taxon>
        <taxon>Teleostei</taxon>
        <taxon>Ostariophysi</taxon>
        <taxon>Cypriniformes</taxon>
        <taxon>Cyprinidae</taxon>
        <taxon>Labeoninae</taxon>
        <taxon>Labeonini</taxon>
        <taxon>Cirrhinus</taxon>
    </lineage>
</organism>
<evidence type="ECO:0000313" key="2">
    <source>
        <dbReference type="EMBL" id="KAL1254258.1"/>
    </source>
</evidence>
<proteinExistence type="predicted"/>
<keyword evidence="3" id="KW-1185">Reference proteome</keyword>
<feature type="compositionally biased region" description="Basic residues" evidence="1">
    <location>
        <begin position="1"/>
        <end position="10"/>
    </location>
</feature>
<accession>A0ABR3LN02</accession>
<feature type="region of interest" description="Disordered" evidence="1">
    <location>
        <begin position="157"/>
        <end position="188"/>
    </location>
</feature>
<evidence type="ECO:0000256" key="1">
    <source>
        <dbReference type="SAM" id="MobiDB-lite"/>
    </source>
</evidence>
<dbReference type="EMBL" id="JAYMGO010000020">
    <property type="protein sequence ID" value="KAL1254258.1"/>
    <property type="molecule type" value="Genomic_DNA"/>
</dbReference>
<feature type="compositionally biased region" description="Low complexity" evidence="1">
    <location>
        <begin position="157"/>
        <end position="168"/>
    </location>
</feature>
<name>A0ABR3LN02_9TELE</name>
<feature type="region of interest" description="Disordered" evidence="1">
    <location>
        <begin position="1"/>
        <end position="22"/>
    </location>
</feature>
<feature type="compositionally biased region" description="Basic and acidic residues" evidence="1">
    <location>
        <begin position="173"/>
        <end position="182"/>
    </location>
</feature>
<sequence>MPPKCRRKTQLKGEVAKRSRTSTSQLAAVTRIRTGVAAATTQSTNHYTITARHWFTAGGAGRPNTKRASGRVCFRQRKTTNTALELSHLCTLRRHTAGTLAEAQHDAAQQRKTQLKEQKGLERPLAVGLPDPNEPGLLLPQRRVKLFNHAHWFTAPPAANKKPAALPATGAKLRRDAEEKAQPKRARP</sequence>
<evidence type="ECO:0000313" key="3">
    <source>
        <dbReference type="Proteomes" id="UP001558613"/>
    </source>
</evidence>
<reference evidence="2 3" key="1">
    <citation type="submission" date="2023-09" db="EMBL/GenBank/DDBJ databases">
        <authorList>
            <person name="Wang M."/>
        </authorList>
    </citation>
    <scope>NUCLEOTIDE SEQUENCE [LARGE SCALE GENOMIC DNA]</scope>
    <source>
        <strain evidence="2">GT-2023</strain>
        <tissue evidence="2">Liver</tissue>
    </source>
</reference>
<comment type="caution">
    <text evidence="2">The sequence shown here is derived from an EMBL/GenBank/DDBJ whole genome shotgun (WGS) entry which is preliminary data.</text>
</comment>